<gene>
    <name evidence="3" type="primary">exo5</name>
    <name evidence="3" type="ORF">A0H81_01361</name>
</gene>
<comment type="similarity">
    <text evidence="1">Belongs to the EXO5 family.</text>
</comment>
<dbReference type="PANTHER" id="PTHR14464:SF4">
    <property type="entry name" value="EXONUCLEASE V"/>
    <property type="match status" value="1"/>
</dbReference>
<keyword evidence="3" id="KW-0378">Hydrolase</keyword>
<dbReference type="PANTHER" id="PTHR14464">
    <property type="entry name" value="EXONUCLEASE V"/>
    <property type="match status" value="1"/>
</dbReference>
<proteinExistence type="inferred from homology"/>
<comment type="caution">
    <text evidence="3">The sequence shown here is derived from an EMBL/GenBank/DDBJ whole genome shotgun (WGS) entry which is preliminary data.</text>
</comment>
<feature type="compositionally biased region" description="Low complexity" evidence="2">
    <location>
        <begin position="39"/>
        <end position="59"/>
    </location>
</feature>
<dbReference type="EMBL" id="LUGG01000001">
    <property type="protein sequence ID" value="OBZ79642.1"/>
    <property type="molecule type" value="Genomic_DNA"/>
</dbReference>
<evidence type="ECO:0000256" key="2">
    <source>
        <dbReference type="SAM" id="MobiDB-lite"/>
    </source>
</evidence>
<feature type="region of interest" description="Disordered" evidence="2">
    <location>
        <begin position="527"/>
        <end position="546"/>
    </location>
</feature>
<dbReference type="AlphaFoldDB" id="A0A1C7MRZ0"/>
<feature type="region of interest" description="Disordered" evidence="2">
    <location>
        <begin position="25"/>
        <end position="84"/>
    </location>
</feature>
<dbReference type="GO" id="GO:0045145">
    <property type="term" value="F:single-stranded DNA 5'-3' DNA exonuclease activity"/>
    <property type="evidence" value="ECO:0007669"/>
    <property type="project" value="InterPro"/>
</dbReference>
<name>A0A1C7MRZ0_GRIFR</name>
<feature type="compositionally biased region" description="Low complexity" evidence="2">
    <location>
        <begin position="214"/>
        <end position="223"/>
    </location>
</feature>
<accession>A0A1C7MRZ0</accession>
<dbReference type="Proteomes" id="UP000092993">
    <property type="component" value="Unassembled WGS sequence"/>
</dbReference>
<feature type="compositionally biased region" description="Polar residues" evidence="2">
    <location>
        <begin position="237"/>
        <end position="256"/>
    </location>
</feature>
<sequence length="631" mass="70423">MRTISPLTSKTSSLPSLRSNLWNRRAQPYIRPDRRFLQTTSSPYTTSPSSPPKTSHTSTRSWRRLQAEPELEPPPLPEDPARPFNERSPFERFRRWKGTLSVSDLVGPSWCEVQFDYEGKTIAVVKAVAVVNDETTTRGKSVHKILEREIHPETMPVDITTPEERWAIRIVNMLSCLQALMEVGCCREIPVFGIIHDQVSRVSLTSFPNKRAISTTASSTPSKPKSKRSRRTPSPSQPQITSFFPSTPGRSHTPPLQNLPLESIPHYRLHLSDTKTRRSKSLPSDEDTLQARLQLMLYHRLLSNLLVCQAGSEPYTGPIQPMDFDTLWTRMALNPFRPFSDKFMEQAGLDVSSAPSASPLRCLNDLTAAWRHAVQALDVDGVDGTLTLVYRMQPMRGSRWKGKEKATSEDLVANRATAPPPGVLSEQEAQEIATAIQASVNNFSLDDGYDGDDGDEGLARAIFESLKESIRTGHTAVGELGFLAAPTAATAEPSLEEADIPPGDPELALAQQQSLLAEAAEDVEAAKLVPQEQEEPQKDDADDEPMSMADLDVKARILGKKEFAVDDAFLDEYLDSVLLWWLGRRPPHGVDIEQTRRCLSCEYQNGCEWREMKADEAIRKFKEERALASVD</sequence>
<dbReference type="InterPro" id="IPR019190">
    <property type="entry name" value="EXOV"/>
</dbReference>
<dbReference type="GO" id="GO:0005634">
    <property type="term" value="C:nucleus"/>
    <property type="evidence" value="ECO:0007669"/>
    <property type="project" value="TreeGrafter"/>
</dbReference>
<feature type="region of interest" description="Disordered" evidence="2">
    <location>
        <begin position="212"/>
        <end position="260"/>
    </location>
</feature>
<dbReference type="GO" id="GO:0036297">
    <property type="term" value="P:interstrand cross-link repair"/>
    <property type="evidence" value="ECO:0007669"/>
    <property type="project" value="TreeGrafter"/>
</dbReference>
<protein>
    <submittedName>
        <fullName evidence="3">Putative exonuclease V, mitochondrial</fullName>
    </submittedName>
</protein>
<evidence type="ECO:0000313" key="3">
    <source>
        <dbReference type="EMBL" id="OBZ79642.1"/>
    </source>
</evidence>
<reference evidence="3 4" key="1">
    <citation type="submission" date="2016-03" db="EMBL/GenBank/DDBJ databases">
        <title>Whole genome sequencing of Grifola frondosa 9006-11.</title>
        <authorList>
            <person name="Min B."/>
            <person name="Park H."/>
            <person name="Kim J.-G."/>
            <person name="Cho H."/>
            <person name="Oh Y.-L."/>
            <person name="Kong W.-S."/>
            <person name="Choi I.-G."/>
        </authorList>
    </citation>
    <scope>NUCLEOTIDE SEQUENCE [LARGE SCALE GENOMIC DNA]</scope>
    <source>
        <strain evidence="3 4">9006-11</strain>
    </source>
</reference>
<evidence type="ECO:0000313" key="4">
    <source>
        <dbReference type="Proteomes" id="UP000092993"/>
    </source>
</evidence>
<dbReference type="Pfam" id="PF09810">
    <property type="entry name" value="Exo5"/>
    <property type="match status" value="2"/>
</dbReference>
<keyword evidence="3" id="KW-0269">Exonuclease</keyword>
<keyword evidence="3" id="KW-0540">Nuclease</keyword>
<dbReference type="OrthoDB" id="354769at2759"/>
<dbReference type="OMA" id="DIMDAWK"/>
<evidence type="ECO:0000256" key="1">
    <source>
        <dbReference type="ARBA" id="ARBA00009797"/>
    </source>
</evidence>
<keyword evidence="4" id="KW-1185">Reference proteome</keyword>
<dbReference type="GO" id="GO:0005739">
    <property type="term" value="C:mitochondrion"/>
    <property type="evidence" value="ECO:0007669"/>
    <property type="project" value="TreeGrafter"/>
</dbReference>
<organism evidence="3 4">
    <name type="scientific">Grifola frondosa</name>
    <name type="common">Maitake</name>
    <name type="synonym">Polyporus frondosus</name>
    <dbReference type="NCBI Taxonomy" id="5627"/>
    <lineage>
        <taxon>Eukaryota</taxon>
        <taxon>Fungi</taxon>
        <taxon>Dikarya</taxon>
        <taxon>Basidiomycota</taxon>
        <taxon>Agaricomycotina</taxon>
        <taxon>Agaricomycetes</taxon>
        <taxon>Polyporales</taxon>
        <taxon>Grifolaceae</taxon>
        <taxon>Grifola</taxon>
    </lineage>
</organism>